<reference evidence="1 2" key="1">
    <citation type="journal article" date="2019" name="Sci. Rep.">
        <title>Colletotrichum shisoi sp. nov., an anthracnose pathogen of Perilla frutescens in Japan: molecular phylogenetic, morphological and genomic evidence.</title>
        <authorList>
            <person name="Gan P."/>
            <person name="Tsushima A."/>
            <person name="Hiroyama R."/>
            <person name="Narusaka M."/>
            <person name="Takano Y."/>
            <person name="Narusaka Y."/>
            <person name="Kawaradani M."/>
            <person name="Damm U."/>
            <person name="Shirasu K."/>
        </authorList>
    </citation>
    <scope>NUCLEOTIDE SEQUENCE [LARGE SCALE GENOMIC DNA]</scope>
    <source>
        <strain evidence="1 2">PG-2018a</strain>
    </source>
</reference>
<name>A0A5Q4BMI0_9PEZI</name>
<keyword evidence="2" id="KW-1185">Reference proteome</keyword>
<sequence length="17" mass="1837">MMSSDGTLGLTRGRQRA</sequence>
<evidence type="ECO:0000313" key="1">
    <source>
        <dbReference type="EMBL" id="TQN68202.1"/>
    </source>
</evidence>
<dbReference type="Proteomes" id="UP000326340">
    <property type="component" value="Unassembled WGS sequence"/>
</dbReference>
<gene>
    <name evidence="1" type="ORF">CSHISOI_07272</name>
</gene>
<proteinExistence type="predicted"/>
<accession>A0A5Q4BMI0</accession>
<dbReference type="EMBL" id="PUHP01000748">
    <property type="protein sequence ID" value="TQN68202.1"/>
    <property type="molecule type" value="Genomic_DNA"/>
</dbReference>
<dbReference type="AlphaFoldDB" id="A0A5Q4BMI0"/>
<evidence type="ECO:0000313" key="2">
    <source>
        <dbReference type="Proteomes" id="UP000326340"/>
    </source>
</evidence>
<organism evidence="1 2">
    <name type="scientific">Colletotrichum shisoi</name>
    <dbReference type="NCBI Taxonomy" id="2078593"/>
    <lineage>
        <taxon>Eukaryota</taxon>
        <taxon>Fungi</taxon>
        <taxon>Dikarya</taxon>
        <taxon>Ascomycota</taxon>
        <taxon>Pezizomycotina</taxon>
        <taxon>Sordariomycetes</taxon>
        <taxon>Hypocreomycetidae</taxon>
        <taxon>Glomerellales</taxon>
        <taxon>Glomerellaceae</taxon>
        <taxon>Colletotrichum</taxon>
        <taxon>Colletotrichum destructivum species complex</taxon>
    </lineage>
</organism>
<protein>
    <submittedName>
        <fullName evidence="1">Uncharacterized protein</fullName>
    </submittedName>
</protein>
<comment type="caution">
    <text evidence="1">The sequence shown here is derived from an EMBL/GenBank/DDBJ whole genome shotgun (WGS) entry which is preliminary data.</text>
</comment>